<accession>A0ABQ9EQH6</accession>
<name>A0ABQ9EQH6_TEGGR</name>
<feature type="domain" description="CABIT" evidence="2">
    <location>
        <begin position="29"/>
        <end position="250"/>
    </location>
</feature>
<proteinExistence type="predicted"/>
<dbReference type="EMBL" id="JARBDR010000813">
    <property type="protein sequence ID" value="KAJ8306161.1"/>
    <property type="molecule type" value="Genomic_DNA"/>
</dbReference>
<dbReference type="Pfam" id="PF12736">
    <property type="entry name" value="CABIT"/>
    <property type="match status" value="1"/>
</dbReference>
<evidence type="ECO:0000313" key="3">
    <source>
        <dbReference type="EMBL" id="KAJ8306161.1"/>
    </source>
</evidence>
<organism evidence="3 4">
    <name type="scientific">Tegillarca granosa</name>
    <name type="common">Malaysian cockle</name>
    <name type="synonym">Anadara granosa</name>
    <dbReference type="NCBI Taxonomy" id="220873"/>
    <lineage>
        <taxon>Eukaryota</taxon>
        <taxon>Metazoa</taxon>
        <taxon>Spiralia</taxon>
        <taxon>Lophotrochozoa</taxon>
        <taxon>Mollusca</taxon>
        <taxon>Bivalvia</taxon>
        <taxon>Autobranchia</taxon>
        <taxon>Pteriomorphia</taxon>
        <taxon>Arcoida</taxon>
        <taxon>Arcoidea</taxon>
        <taxon>Arcidae</taxon>
        <taxon>Tegillarca</taxon>
    </lineage>
</organism>
<evidence type="ECO:0000259" key="2">
    <source>
        <dbReference type="Pfam" id="PF12736"/>
    </source>
</evidence>
<dbReference type="InterPro" id="IPR052281">
    <property type="entry name" value="GAREM"/>
</dbReference>
<dbReference type="Proteomes" id="UP001217089">
    <property type="component" value="Unassembled WGS sequence"/>
</dbReference>
<dbReference type="InterPro" id="IPR025946">
    <property type="entry name" value="CABIT_dom"/>
</dbReference>
<gene>
    <name evidence="3" type="ORF">KUTeg_016706</name>
</gene>
<dbReference type="PANTHER" id="PTHR14454">
    <property type="entry name" value="GRB2-ASSOCIATED AND REGULATOR OF MAPK PROTEIN FAMILY MEMBER"/>
    <property type="match status" value="1"/>
</dbReference>
<evidence type="ECO:0000313" key="4">
    <source>
        <dbReference type="Proteomes" id="UP001217089"/>
    </source>
</evidence>
<protein>
    <recommendedName>
        <fullName evidence="2">CABIT domain-containing protein</fullName>
    </recommendedName>
</protein>
<dbReference type="PANTHER" id="PTHR14454:SF11">
    <property type="entry name" value="SERRANO, ISOFORM F"/>
    <property type="match status" value="1"/>
</dbReference>
<keyword evidence="1" id="KW-0597">Phosphoprotein</keyword>
<sequence>MASHVAAGDTIQWSEETFTLREVVTKVGLPTMVKVSEGIYTDNEAETFSYGDLLKLEFVKSIRKVSAKLIGIGDGGSLINIEKTLRNPQKYDKMTKEVLIPLGYKGRVELIKPRRKLYTVGQIMEEFPKNIRTETALFVNDKDPPVHLPPGIHLQVDKIIPNRGIVCKNKKNDVTLYKEQKGKFSIIEDERTYTLEEVVECFQFPQFVRFVDTNFEAVETSNLHEAIENIKQFRGILQLTREVIQNVVVGHHKPLSDGRYKGEPRVRSLALLPLDSISQQMIVFNVPIYCDPEEYQLVMARNFSENVDMSSIEGVLYLEFAKDPKVHLFRTGSEEEQTIDLPERKCK</sequence>
<reference evidence="3 4" key="1">
    <citation type="submission" date="2022-12" db="EMBL/GenBank/DDBJ databases">
        <title>Chromosome-level genome of Tegillarca granosa.</title>
        <authorList>
            <person name="Kim J."/>
        </authorList>
    </citation>
    <scope>NUCLEOTIDE SEQUENCE [LARGE SCALE GENOMIC DNA]</scope>
    <source>
        <strain evidence="3">Teg-2019</strain>
        <tissue evidence="3">Adductor muscle</tissue>
    </source>
</reference>
<comment type="caution">
    <text evidence="3">The sequence shown here is derived from an EMBL/GenBank/DDBJ whole genome shotgun (WGS) entry which is preliminary data.</text>
</comment>
<evidence type="ECO:0000256" key="1">
    <source>
        <dbReference type="ARBA" id="ARBA00022553"/>
    </source>
</evidence>
<keyword evidence="4" id="KW-1185">Reference proteome</keyword>